<feature type="transmembrane region" description="Helical" evidence="8">
    <location>
        <begin position="339"/>
        <end position="358"/>
    </location>
</feature>
<feature type="transmembrane region" description="Helical" evidence="8">
    <location>
        <begin position="208"/>
        <end position="228"/>
    </location>
</feature>
<dbReference type="EMBL" id="BMMW01000009">
    <property type="protein sequence ID" value="GGK70050.1"/>
    <property type="molecule type" value="Genomic_DNA"/>
</dbReference>
<feature type="transmembrane region" description="Helical" evidence="8">
    <location>
        <begin position="378"/>
        <end position="399"/>
    </location>
</feature>
<evidence type="ECO:0008006" key="11">
    <source>
        <dbReference type="Google" id="ProtNLM"/>
    </source>
</evidence>
<evidence type="ECO:0000256" key="3">
    <source>
        <dbReference type="ARBA" id="ARBA00022679"/>
    </source>
</evidence>
<dbReference type="GO" id="GO:0016758">
    <property type="term" value="F:hexosyltransferase activity"/>
    <property type="evidence" value="ECO:0007669"/>
    <property type="project" value="InterPro"/>
</dbReference>
<feature type="transmembrane region" description="Helical" evidence="8">
    <location>
        <begin position="99"/>
        <end position="120"/>
    </location>
</feature>
<name>A0A917QVD5_9NOCA</name>
<keyword evidence="4 8" id="KW-0812">Transmembrane</keyword>
<keyword evidence="10" id="KW-1185">Reference proteome</keyword>
<feature type="transmembrane region" description="Helical" evidence="8">
    <location>
        <begin position="16"/>
        <end position="36"/>
    </location>
</feature>
<comment type="similarity">
    <text evidence="7">Belongs to the glycosyltransferase 87 family.</text>
</comment>
<comment type="caution">
    <text evidence="9">The sequence shown here is derived from an EMBL/GenBank/DDBJ whole genome shotgun (WGS) entry which is preliminary data.</text>
</comment>
<accession>A0A917QVD5</accession>
<keyword evidence="5 8" id="KW-1133">Transmembrane helix</keyword>
<dbReference type="InterPro" id="IPR018584">
    <property type="entry name" value="GT87"/>
</dbReference>
<evidence type="ECO:0000256" key="8">
    <source>
        <dbReference type="SAM" id="Phobius"/>
    </source>
</evidence>
<feature type="transmembrane region" description="Helical" evidence="8">
    <location>
        <begin position="152"/>
        <end position="170"/>
    </location>
</feature>
<sequence>MVAEPGSTTAFPRSPATFVILSLAAVTSLILLFSTMDPWLVNGGIFNGGLDAHIYRDGASRILHGRPLYDEPTLRDLLYTYTPFSAIAFTPTNLFPWQALTSTWLVLNLLTLFGCIVTSWRMLGYRITPTLLGASAIMTFGCVFLEPVRTTLYYGQINLILMLVVLLDFARPASAKLRGVGVGIAGGIKLVPLFFIVEFAALRQWRAAVVASATFAGTVVGTALLLPVESREYWTSIFFQSGRIAPDDHPANQSLRGLIAHLGGGPAPLWLWALGVGVAVAVGLTVSVALHRTGERLLSITVAGLTACVVSPFSWGHHWVWFVPLLVYIVHRATQSARYWLVALGLSLAIAAWTYTYLPGWVSVGTFLLPPWWFGAPLMQNVYVALYVLVIAACARLVYTNRQGAQALPPSEVEVEIPTPLVAQR</sequence>
<reference evidence="9" key="1">
    <citation type="journal article" date="2014" name="Int. J. Syst. Evol. Microbiol.">
        <title>Complete genome sequence of Corynebacterium casei LMG S-19264T (=DSM 44701T), isolated from a smear-ripened cheese.</title>
        <authorList>
            <consortium name="US DOE Joint Genome Institute (JGI-PGF)"/>
            <person name="Walter F."/>
            <person name="Albersmeier A."/>
            <person name="Kalinowski J."/>
            <person name="Ruckert C."/>
        </authorList>
    </citation>
    <scope>NUCLEOTIDE SEQUENCE</scope>
    <source>
        <strain evidence="9">CGMCC 4.7278</strain>
    </source>
</reference>
<evidence type="ECO:0000313" key="9">
    <source>
        <dbReference type="EMBL" id="GGK70050.1"/>
    </source>
</evidence>
<feature type="transmembrane region" description="Helical" evidence="8">
    <location>
        <begin position="127"/>
        <end position="146"/>
    </location>
</feature>
<dbReference type="GO" id="GO:0005886">
    <property type="term" value="C:plasma membrane"/>
    <property type="evidence" value="ECO:0007669"/>
    <property type="project" value="UniProtKB-SubCell"/>
</dbReference>
<evidence type="ECO:0000256" key="6">
    <source>
        <dbReference type="ARBA" id="ARBA00023136"/>
    </source>
</evidence>
<evidence type="ECO:0000256" key="4">
    <source>
        <dbReference type="ARBA" id="ARBA00022692"/>
    </source>
</evidence>
<reference evidence="9" key="2">
    <citation type="submission" date="2020-09" db="EMBL/GenBank/DDBJ databases">
        <authorList>
            <person name="Sun Q."/>
            <person name="Zhou Y."/>
        </authorList>
    </citation>
    <scope>NUCLEOTIDE SEQUENCE</scope>
    <source>
        <strain evidence="9">CGMCC 4.7278</strain>
    </source>
</reference>
<feature type="transmembrane region" description="Helical" evidence="8">
    <location>
        <begin position="182"/>
        <end position="202"/>
    </location>
</feature>
<dbReference type="RefSeq" id="WP_229684324.1">
    <property type="nucleotide sequence ID" value="NZ_BMMW01000009.1"/>
</dbReference>
<keyword evidence="6 8" id="KW-0472">Membrane</keyword>
<dbReference type="Pfam" id="PF09594">
    <property type="entry name" value="GT87"/>
    <property type="match status" value="1"/>
</dbReference>
<gene>
    <name evidence="9" type="ORF">GCM10011591_47720</name>
</gene>
<evidence type="ECO:0000256" key="7">
    <source>
        <dbReference type="ARBA" id="ARBA00024033"/>
    </source>
</evidence>
<keyword evidence="2" id="KW-1003">Cell membrane</keyword>
<evidence type="ECO:0000256" key="2">
    <source>
        <dbReference type="ARBA" id="ARBA00022475"/>
    </source>
</evidence>
<evidence type="ECO:0000313" key="10">
    <source>
        <dbReference type="Proteomes" id="UP000612956"/>
    </source>
</evidence>
<protein>
    <recommendedName>
        <fullName evidence="11">DUF2029 domain-containing protein</fullName>
    </recommendedName>
</protein>
<evidence type="ECO:0000256" key="5">
    <source>
        <dbReference type="ARBA" id="ARBA00022989"/>
    </source>
</evidence>
<dbReference type="Proteomes" id="UP000612956">
    <property type="component" value="Unassembled WGS sequence"/>
</dbReference>
<comment type="subcellular location">
    <subcellularLocation>
        <location evidence="1">Cell membrane</location>
        <topology evidence="1">Multi-pass membrane protein</topology>
    </subcellularLocation>
</comment>
<dbReference type="AlphaFoldDB" id="A0A917QVD5"/>
<proteinExistence type="inferred from homology"/>
<organism evidence="9 10">
    <name type="scientific">Nocardia camponoti</name>
    <dbReference type="NCBI Taxonomy" id="1616106"/>
    <lineage>
        <taxon>Bacteria</taxon>
        <taxon>Bacillati</taxon>
        <taxon>Actinomycetota</taxon>
        <taxon>Actinomycetes</taxon>
        <taxon>Mycobacteriales</taxon>
        <taxon>Nocardiaceae</taxon>
        <taxon>Nocardia</taxon>
    </lineage>
</organism>
<feature type="transmembrane region" description="Helical" evidence="8">
    <location>
        <begin position="269"/>
        <end position="290"/>
    </location>
</feature>
<evidence type="ECO:0000256" key="1">
    <source>
        <dbReference type="ARBA" id="ARBA00004651"/>
    </source>
</evidence>
<keyword evidence="3" id="KW-0808">Transferase</keyword>